<dbReference type="AlphaFoldDB" id="A0A8H3FVN3"/>
<organism evidence="2 3">
    <name type="scientific">Gomphillus americanus</name>
    <dbReference type="NCBI Taxonomy" id="1940652"/>
    <lineage>
        <taxon>Eukaryota</taxon>
        <taxon>Fungi</taxon>
        <taxon>Dikarya</taxon>
        <taxon>Ascomycota</taxon>
        <taxon>Pezizomycotina</taxon>
        <taxon>Lecanoromycetes</taxon>
        <taxon>OSLEUM clade</taxon>
        <taxon>Ostropomycetidae</taxon>
        <taxon>Ostropales</taxon>
        <taxon>Graphidaceae</taxon>
        <taxon>Gomphilloideae</taxon>
        <taxon>Gomphillus</taxon>
    </lineage>
</organism>
<proteinExistence type="predicted"/>
<name>A0A8H3FVN3_9LECA</name>
<reference evidence="2" key="1">
    <citation type="submission" date="2021-03" db="EMBL/GenBank/DDBJ databases">
        <authorList>
            <person name="Tagirdzhanova G."/>
        </authorList>
    </citation>
    <scope>NUCLEOTIDE SEQUENCE</scope>
</reference>
<sequence length="584" mass="65687">MAFRWIAVTLLTFVTFSRCQDIPTLYYPSRPDIKAPLLHVMQYDAERVAPGYIFLTPNTPGHTNYSAGPHIYNHQGQLIWSGEHKLDPGFQAFNPQVVRLNDSDHFVFTEFRGHRGGGPSDMDSHSTIYNSSYDQVLRVSTNGTWRGYRLTEDLHEFHVVDGGKSALITSYVTFPENITYDRCQGAQTIFTKTGVFSEVLLDGSNDQIFQFSLSDHFDPRDSYVCPGDRLCGTGKDDVGAFDAFHINSIDKDVYGDYLVSLRHFHMIIKVAGMGSPSGMAPGEVIWRLGGRQNEFVMDSEVEGIPYLNFSFQHHARWYPEGEGFTFWDNANNEINPPSSTYSSGKTVRINEIDRIATLTQMYPSPYRLLDSSQGSMQTLPNGNRLLGMGSQPYLYESLADGTPVFHAHFGFLPHQSYRTYKFEWSATPPESQMGLFSYAKYCNASMVMYASWNGATDVAGWKYYTSPEQEGQFTLVAEKDYDNNFETVAVGSFNLWTYAEAYNAAGALLGRSKTVSTFVPITDLAENCSALICPHGTIYSHGNSTDCPAPPPREDLEPSNRLNKFMSEDFKLLEQERPKGYTKS</sequence>
<dbReference type="Pfam" id="PF14269">
    <property type="entry name" value="Arylsulfotran_2"/>
    <property type="match status" value="1"/>
</dbReference>
<dbReference type="InterPro" id="IPR039535">
    <property type="entry name" value="ASST-like"/>
</dbReference>
<dbReference type="EMBL" id="CAJPDQ010000029">
    <property type="protein sequence ID" value="CAF9928236.1"/>
    <property type="molecule type" value="Genomic_DNA"/>
</dbReference>
<dbReference type="Proteomes" id="UP000664169">
    <property type="component" value="Unassembled WGS sequence"/>
</dbReference>
<comment type="caution">
    <text evidence="2">The sequence shown here is derived from an EMBL/GenBank/DDBJ whole genome shotgun (WGS) entry which is preliminary data.</text>
</comment>
<feature type="signal peptide" evidence="1">
    <location>
        <begin position="1"/>
        <end position="19"/>
    </location>
</feature>
<evidence type="ECO:0000313" key="2">
    <source>
        <dbReference type="EMBL" id="CAF9928236.1"/>
    </source>
</evidence>
<evidence type="ECO:0000256" key="1">
    <source>
        <dbReference type="SAM" id="SignalP"/>
    </source>
</evidence>
<accession>A0A8H3FVN3</accession>
<dbReference type="PANTHER" id="PTHR35340:SF8">
    <property type="entry name" value="ASST-DOMAIN-CONTAINING PROTEIN"/>
    <property type="match status" value="1"/>
</dbReference>
<dbReference type="InterPro" id="IPR053143">
    <property type="entry name" value="Arylsulfate_ST"/>
</dbReference>
<gene>
    <name evidence="2" type="ORF">GOMPHAMPRED_004629</name>
</gene>
<feature type="chain" id="PRO_5034270630" evidence="1">
    <location>
        <begin position="20"/>
        <end position="584"/>
    </location>
</feature>
<dbReference type="OrthoDB" id="5427350at2759"/>
<evidence type="ECO:0000313" key="3">
    <source>
        <dbReference type="Proteomes" id="UP000664169"/>
    </source>
</evidence>
<dbReference type="PANTHER" id="PTHR35340">
    <property type="entry name" value="PQQ ENZYME REPEAT PROTEIN-RELATED"/>
    <property type="match status" value="1"/>
</dbReference>
<keyword evidence="3" id="KW-1185">Reference proteome</keyword>
<protein>
    <submittedName>
        <fullName evidence="2">Uncharacterized protein</fullName>
    </submittedName>
</protein>
<keyword evidence="1" id="KW-0732">Signal</keyword>